<gene>
    <name evidence="2" type="ORF">comes_21250</name>
</gene>
<evidence type="ECO:0000256" key="1">
    <source>
        <dbReference type="SAM" id="Phobius"/>
    </source>
</evidence>
<reference evidence="2" key="1">
    <citation type="submission" date="2022-09" db="EMBL/GenBank/DDBJ databases">
        <title>Draft genome sequence of Coprococcus comes strain 31264.</title>
        <authorList>
            <person name="Atsushi H."/>
            <person name="Moriya O."/>
            <person name="Mitsuo S."/>
        </authorList>
    </citation>
    <scope>NUCLEOTIDE SEQUENCE</scope>
    <source>
        <strain evidence="2">JCM 31264</strain>
    </source>
</reference>
<dbReference type="AlphaFoldDB" id="A0AA37QDD6"/>
<evidence type="ECO:0000313" key="2">
    <source>
        <dbReference type="EMBL" id="GLG87579.1"/>
    </source>
</evidence>
<organism evidence="2 3">
    <name type="scientific">Coprococcus comes</name>
    <dbReference type="NCBI Taxonomy" id="410072"/>
    <lineage>
        <taxon>Bacteria</taxon>
        <taxon>Bacillati</taxon>
        <taxon>Bacillota</taxon>
        <taxon>Clostridia</taxon>
        <taxon>Lachnospirales</taxon>
        <taxon>Lachnospiraceae</taxon>
        <taxon>Coprococcus</taxon>
    </lineage>
</organism>
<name>A0AA37QDD6_9FIRM</name>
<feature type="transmembrane region" description="Helical" evidence="1">
    <location>
        <begin position="396"/>
        <end position="419"/>
    </location>
</feature>
<comment type="caution">
    <text evidence="2">The sequence shown here is derived from an EMBL/GenBank/DDBJ whole genome shotgun (WGS) entry which is preliminary data.</text>
</comment>
<accession>A0AA37QDD6</accession>
<keyword evidence="1" id="KW-0812">Transmembrane</keyword>
<reference evidence="2" key="2">
    <citation type="submission" date="2022-11" db="EMBL/GenBank/DDBJ databases">
        <title>Draft genome sequence of Coprococcus comes strain 31264.</title>
        <authorList>
            <person name="Hisatomi A."/>
            <person name="Ohkuma M."/>
            <person name="Sakamoto M."/>
        </authorList>
    </citation>
    <scope>NUCLEOTIDE SEQUENCE</scope>
    <source>
        <strain evidence="2">JCM 31264</strain>
    </source>
</reference>
<keyword evidence="1" id="KW-1133">Transmembrane helix</keyword>
<evidence type="ECO:0008006" key="4">
    <source>
        <dbReference type="Google" id="ProtNLM"/>
    </source>
</evidence>
<evidence type="ECO:0000313" key="3">
    <source>
        <dbReference type="Proteomes" id="UP001145109"/>
    </source>
</evidence>
<sequence length="421" mass="48562">MYFKKKSLFRKWDRLLRQIFFLMLAVTSLAFLSEIVQKTGTENSETMQIKRNGYGEGQKEAALSMQVEGEKKQDIEIRVSPKIYSEKRLEKEFQKARKELAKVISGENKDLSHIKTDLDLVTALDDFPFSVSWELSRYDVMDSLGRLDQEKIREEDPENQGIGMNITGVLHYEDKVYPCEMDLVIFAGQEKTLSTKERVLELVRLQDSATRQKAYLTLPPSLDGRKIAWTEEKDSKVIPILMLGMAISILLVGREIQKESNRKKTRKEQMMLDYPEIITEFTMLTGAGMTAKNVWKRIAEDYGITRGKTGRKREAYEEIWKTWQEMKSGIPEMECYERFARRCDLIPYMKMGALLSQNLKKGAKGISEMLRMEAVQALEDRKSRARQLGEEAGTRLLIPMLLMLIIVITIVVVPAFLSIQV</sequence>
<dbReference type="Proteomes" id="UP001145109">
    <property type="component" value="Unassembled WGS sequence"/>
</dbReference>
<keyword evidence="1" id="KW-0472">Membrane</keyword>
<protein>
    <recommendedName>
        <fullName evidence="4">Bacterial type II secretion system protein F domain</fullName>
    </recommendedName>
</protein>
<dbReference type="EMBL" id="BSCI01000012">
    <property type="protein sequence ID" value="GLG87579.1"/>
    <property type="molecule type" value="Genomic_DNA"/>
</dbReference>
<proteinExistence type="predicted"/>